<dbReference type="AlphaFoldDB" id="A0A8T1N1V8"/>
<reference evidence="2" key="1">
    <citation type="submission" date="2020-12" db="EMBL/GenBank/DDBJ databases">
        <title>WGS assembly of Carya illinoinensis cv. Pawnee.</title>
        <authorList>
            <person name="Platts A."/>
            <person name="Shu S."/>
            <person name="Wright S."/>
            <person name="Barry K."/>
            <person name="Edger P."/>
            <person name="Pires J.C."/>
            <person name="Schmutz J."/>
        </authorList>
    </citation>
    <scope>NUCLEOTIDE SEQUENCE</scope>
    <source>
        <tissue evidence="2">Leaf</tissue>
    </source>
</reference>
<dbReference type="Proteomes" id="UP000811609">
    <property type="component" value="Chromosome 16"/>
</dbReference>
<name>A0A8T1N1V8_CARIL</name>
<accession>A0A8T1N1V8</accession>
<feature type="region of interest" description="Disordered" evidence="1">
    <location>
        <begin position="78"/>
        <end position="127"/>
    </location>
</feature>
<protein>
    <submittedName>
        <fullName evidence="2">Uncharacterized protein</fullName>
    </submittedName>
</protein>
<evidence type="ECO:0000313" key="2">
    <source>
        <dbReference type="EMBL" id="KAG6624676.1"/>
    </source>
</evidence>
<sequence>MVAGGGATAANRNKNRGSFKGVFRPNGWPDGAENWWGDAPEGGESTGGGEDGGQWWCDGDVGRILGRGLQLFVEEFGGTRGAENREVRSPVDGEENGSNGDRNGRHTAAQQPTTRMGFAQPSGRRERAWGREVGVGEVAGVWGSWWAGRCRRTEASGVAG</sequence>
<comment type="caution">
    <text evidence="2">The sequence shown here is derived from an EMBL/GenBank/DDBJ whole genome shotgun (WGS) entry which is preliminary data.</text>
</comment>
<feature type="compositionally biased region" description="Basic and acidic residues" evidence="1">
    <location>
        <begin position="82"/>
        <end position="91"/>
    </location>
</feature>
<evidence type="ECO:0000256" key="1">
    <source>
        <dbReference type="SAM" id="MobiDB-lite"/>
    </source>
</evidence>
<evidence type="ECO:0000313" key="3">
    <source>
        <dbReference type="Proteomes" id="UP000811609"/>
    </source>
</evidence>
<feature type="region of interest" description="Disordered" evidence="1">
    <location>
        <begin position="1"/>
        <end position="57"/>
    </location>
</feature>
<dbReference type="EMBL" id="CM031824">
    <property type="protein sequence ID" value="KAG6624676.1"/>
    <property type="molecule type" value="Genomic_DNA"/>
</dbReference>
<proteinExistence type="predicted"/>
<organism evidence="2 3">
    <name type="scientific">Carya illinoinensis</name>
    <name type="common">Pecan</name>
    <dbReference type="NCBI Taxonomy" id="32201"/>
    <lineage>
        <taxon>Eukaryota</taxon>
        <taxon>Viridiplantae</taxon>
        <taxon>Streptophyta</taxon>
        <taxon>Embryophyta</taxon>
        <taxon>Tracheophyta</taxon>
        <taxon>Spermatophyta</taxon>
        <taxon>Magnoliopsida</taxon>
        <taxon>eudicotyledons</taxon>
        <taxon>Gunneridae</taxon>
        <taxon>Pentapetalae</taxon>
        <taxon>rosids</taxon>
        <taxon>fabids</taxon>
        <taxon>Fagales</taxon>
        <taxon>Juglandaceae</taxon>
        <taxon>Carya</taxon>
    </lineage>
</organism>
<keyword evidence="3" id="KW-1185">Reference proteome</keyword>
<gene>
    <name evidence="2" type="ORF">CIPAW_16G044900</name>
</gene>